<dbReference type="Proteomes" id="UP000321168">
    <property type="component" value="Unassembled WGS sequence"/>
</dbReference>
<dbReference type="Gene3D" id="3.40.50.720">
    <property type="entry name" value="NAD(P)-binding Rossmann-like Domain"/>
    <property type="match status" value="1"/>
</dbReference>
<gene>
    <name evidence="3" type="ORF">FRX97_05230</name>
</gene>
<dbReference type="EMBL" id="VORB01000004">
    <property type="protein sequence ID" value="TXC81410.1"/>
    <property type="molecule type" value="Genomic_DNA"/>
</dbReference>
<evidence type="ECO:0000256" key="1">
    <source>
        <dbReference type="ARBA" id="ARBA00023027"/>
    </source>
</evidence>
<dbReference type="RefSeq" id="WP_147014138.1">
    <property type="nucleotide sequence ID" value="NZ_VORB01000004.1"/>
</dbReference>
<dbReference type="Pfam" id="PF01370">
    <property type="entry name" value="Epimerase"/>
    <property type="match status" value="1"/>
</dbReference>
<name>A0A5C6V9J2_9FLAO</name>
<dbReference type="OrthoDB" id="8967463at2"/>
<dbReference type="PANTHER" id="PTHR43574">
    <property type="entry name" value="EPIMERASE-RELATED"/>
    <property type="match status" value="1"/>
</dbReference>
<keyword evidence="1" id="KW-0520">NAD</keyword>
<reference evidence="3 4" key="1">
    <citation type="submission" date="2019-08" db="EMBL/GenBank/DDBJ databases">
        <title>Genome of Luteibaculum oceani JCM 18817.</title>
        <authorList>
            <person name="Bowman J.P."/>
        </authorList>
    </citation>
    <scope>NUCLEOTIDE SEQUENCE [LARGE SCALE GENOMIC DNA]</scope>
    <source>
        <strain evidence="3 4">JCM 18817</strain>
    </source>
</reference>
<comment type="caution">
    <text evidence="3">The sequence shown here is derived from an EMBL/GenBank/DDBJ whole genome shotgun (WGS) entry which is preliminary data.</text>
</comment>
<dbReference type="SUPFAM" id="SSF51735">
    <property type="entry name" value="NAD(P)-binding Rossmann-fold domains"/>
    <property type="match status" value="1"/>
</dbReference>
<keyword evidence="4" id="KW-1185">Reference proteome</keyword>
<proteinExistence type="predicted"/>
<evidence type="ECO:0000313" key="3">
    <source>
        <dbReference type="EMBL" id="TXC81410.1"/>
    </source>
</evidence>
<organism evidence="3 4">
    <name type="scientific">Luteibaculum oceani</name>
    <dbReference type="NCBI Taxonomy" id="1294296"/>
    <lineage>
        <taxon>Bacteria</taxon>
        <taxon>Pseudomonadati</taxon>
        <taxon>Bacteroidota</taxon>
        <taxon>Flavobacteriia</taxon>
        <taxon>Flavobacteriales</taxon>
        <taxon>Luteibaculaceae</taxon>
        <taxon>Luteibaculum</taxon>
    </lineage>
</organism>
<feature type="domain" description="NAD-dependent epimerase/dehydratase" evidence="2">
    <location>
        <begin position="3"/>
        <end position="242"/>
    </location>
</feature>
<evidence type="ECO:0000313" key="4">
    <source>
        <dbReference type="Proteomes" id="UP000321168"/>
    </source>
</evidence>
<protein>
    <submittedName>
        <fullName evidence="3">NAD-dependent epimerase/dehydratase family protein</fullName>
    </submittedName>
</protein>
<accession>A0A5C6V9J2</accession>
<dbReference type="PRINTS" id="PR01713">
    <property type="entry name" value="NUCEPIMERASE"/>
</dbReference>
<evidence type="ECO:0000259" key="2">
    <source>
        <dbReference type="Pfam" id="PF01370"/>
    </source>
</evidence>
<dbReference type="AlphaFoldDB" id="A0A5C6V9J2"/>
<dbReference type="InterPro" id="IPR001509">
    <property type="entry name" value="Epimerase_deHydtase"/>
</dbReference>
<sequence length="315" mass="34695">MKIVVTGGAGFIGSQLCEKLLDSGRSVIVVDNFDDFYSRKRKIENLKKIKAHPQGDIVVGDIRRLQSLDELQNEEFGVIVHLAALAGVGPSLKSPSVYYDVNINGTENVLKLAKVKNAKVVFGSSSSVYGINGDTPWKEDCTNVPISPYAISKIAGENLCQSYNFNYGVVSTLLRFFTVYGPRQRPDLAIFKFIQRIHRGEEIIIFGDGTATRDYTFVEDILNGILSAISVNVAEKQTYNLGNSVPVSLNLLVDTIGKVVGKTPKIRYMEMQHGDVPHTLASIDAAKKMLNYAPVVSIEDGIKEQYKWMSKVGVV</sequence>
<dbReference type="Gene3D" id="3.90.25.10">
    <property type="entry name" value="UDP-galactose 4-epimerase, domain 1"/>
    <property type="match status" value="1"/>
</dbReference>
<dbReference type="InterPro" id="IPR036291">
    <property type="entry name" value="NAD(P)-bd_dom_sf"/>
</dbReference>